<dbReference type="PROSITE" id="PS50026">
    <property type="entry name" value="EGF_3"/>
    <property type="match status" value="1"/>
</dbReference>
<dbReference type="EnsemblPlants" id="HORVU.MOREX.r3.4HG0337100.1">
    <property type="protein sequence ID" value="HORVU.MOREX.r3.4HG0337100.1"/>
    <property type="gene ID" value="HORVU.MOREX.r3.4HG0337100"/>
</dbReference>
<dbReference type="InterPro" id="IPR000742">
    <property type="entry name" value="EGF"/>
</dbReference>
<name>A0A8I6XWM7_HORVV</name>
<evidence type="ECO:0000313" key="5">
    <source>
        <dbReference type="EnsemblPlants" id="HORVU.MOREX.r3.4HG0337100.1"/>
    </source>
</evidence>
<accession>A0A8I6XWM7</accession>
<evidence type="ECO:0000256" key="2">
    <source>
        <dbReference type="SAM" id="MobiDB-lite"/>
    </source>
</evidence>
<dbReference type="AlphaFoldDB" id="A0A8I6XWM7"/>
<comment type="caution">
    <text evidence="1">Lacks conserved residue(s) required for the propagation of feature annotation.</text>
</comment>
<keyword evidence="3" id="KW-0732">Signal</keyword>
<evidence type="ECO:0000259" key="4">
    <source>
        <dbReference type="PROSITE" id="PS50026"/>
    </source>
</evidence>
<feature type="domain" description="EGF-like" evidence="4">
    <location>
        <begin position="110"/>
        <end position="147"/>
    </location>
</feature>
<evidence type="ECO:0000313" key="6">
    <source>
        <dbReference type="Proteomes" id="UP000011116"/>
    </source>
</evidence>
<dbReference type="Gramene" id="HORVU.MOREX.r3.4HG0337100.1">
    <property type="protein sequence ID" value="HORVU.MOREX.r3.4HG0337100.1"/>
    <property type="gene ID" value="HORVU.MOREX.r3.4HG0337100"/>
</dbReference>
<feature type="chain" id="PRO_5035294101" description="EGF-like domain-containing protein" evidence="3">
    <location>
        <begin position="22"/>
        <end position="221"/>
    </location>
</feature>
<dbReference type="PANTHER" id="PTHR33881">
    <property type="entry name" value="NEUROGENIC LOCUS NOTCH-LIKE PROTEIN"/>
    <property type="match status" value="1"/>
</dbReference>
<feature type="compositionally biased region" description="Pro residues" evidence="2">
    <location>
        <begin position="168"/>
        <end position="185"/>
    </location>
</feature>
<organism evidence="5 6">
    <name type="scientific">Hordeum vulgare subsp. vulgare</name>
    <name type="common">Domesticated barley</name>
    <dbReference type="NCBI Taxonomy" id="112509"/>
    <lineage>
        <taxon>Eukaryota</taxon>
        <taxon>Viridiplantae</taxon>
        <taxon>Streptophyta</taxon>
        <taxon>Embryophyta</taxon>
        <taxon>Tracheophyta</taxon>
        <taxon>Spermatophyta</taxon>
        <taxon>Magnoliopsida</taxon>
        <taxon>Liliopsida</taxon>
        <taxon>Poales</taxon>
        <taxon>Poaceae</taxon>
        <taxon>BOP clade</taxon>
        <taxon>Pooideae</taxon>
        <taxon>Triticodae</taxon>
        <taxon>Triticeae</taxon>
        <taxon>Hordeinae</taxon>
        <taxon>Hordeum</taxon>
    </lineage>
</organism>
<reference evidence="5" key="3">
    <citation type="submission" date="2022-01" db="UniProtKB">
        <authorList>
            <consortium name="EnsemblPlants"/>
        </authorList>
    </citation>
    <scope>IDENTIFICATION</scope>
    <source>
        <strain evidence="5">subsp. vulgare</strain>
    </source>
</reference>
<keyword evidence="6" id="KW-1185">Reference proteome</keyword>
<evidence type="ECO:0000256" key="1">
    <source>
        <dbReference type="PROSITE-ProRule" id="PRU00076"/>
    </source>
</evidence>
<reference evidence="6" key="1">
    <citation type="journal article" date="2012" name="Nature">
        <title>A physical, genetic and functional sequence assembly of the barley genome.</title>
        <authorList>
            <consortium name="The International Barley Genome Sequencing Consortium"/>
            <person name="Mayer K.F."/>
            <person name="Waugh R."/>
            <person name="Brown J.W."/>
            <person name="Schulman A."/>
            <person name="Langridge P."/>
            <person name="Platzer M."/>
            <person name="Fincher G.B."/>
            <person name="Muehlbauer G.J."/>
            <person name="Sato K."/>
            <person name="Close T.J."/>
            <person name="Wise R.P."/>
            <person name="Stein N."/>
        </authorList>
    </citation>
    <scope>NUCLEOTIDE SEQUENCE [LARGE SCALE GENOMIC DNA]</scope>
    <source>
        <strain evidence="6">cv. Morex</strain>
    </source>
</reference>
<protein>
    <recommendedName>
        <fullName evidence="4">EGF-like domain-containing protein</fullName>
    </recommendedName>
</protein>
<feature type="signal peptide" evidence="3">
    <location>
        <begin position="1"/>
        <end position="21"/>
    </location>
</feature>
<proteinExistence type="predicted"/>
<dbReference type="Gene3D" id="2.10.25.10">
    <property type="entry name" value="Laminin"/>
    <property type="match status" value="1"/>
</dbReference>
<dbReference type="Proteomes" id="UP000011116">
    <property type="component" value="Chromosome 4H"/>
</dbReference>
<feature type="region of interest" description="Disordered" evidence="2">
    <location>
        <begin position="164"/>
        <end position="197"/>
    </location>
</feature>
<sequence length="221" mass="22534">MAAGSLAVPALLVALLACATARVALVAGGTACDGAVCAMGGCKEVTVIIPFSNFTAYECDCYPGWSWPNVTLPPPLPPHLYLPCAVPTCLSTAEFTCYRPKPPNAANASLLDPCSYNDCGSEGTCVRGVGHQYRCQCNPGATNVKGDTSLPCIKCAVDEKGCPVSSPATPPPPPPPSSSTAPPPGNANGAPSSTKGSVSLQNRLRFSLMLASLAAFHAVIV</sequence>
<dbReference type="PANTHER" id="PTHR33881:SF19">
    <property type="entry name" value="OS10G0419700 PROTEIN"/>
    <property type="match status" value="1"/>
</dbReference>
<reference evidence="5" key="2">
    <citation type="submission" date="2020-10" db="EMBL/GenBank/DDBJ databases">
        <authorList>
            <person name="Scholz U."/>
            <person name="Mascher M."/>
            <person name="Fiebig A."/>
        </authorList>
    </citation>
    <scope>NUCLEOTIDE SEQUENCE [LARGE SCALE GENOMIC DNA]</scope>
    <source>
        <strain evidence="5">cv. Morex</strain>
    </source>
</reference>
<keyword evidence="1" id="KW-0245">EGF-like domain</keyword>
<evidence type="ECO:0000256" key="3">
    <source>
        <dbReference type="SAM" id="SignalP"/>
    </source>
</evidence>